<sequence length="113" mass="12387">MQQLQQQHRLTARRSPFLGGRMGLIDEGTINDLQAFHSSHKCHRTSMVCDYRQPSAETPTTSGGKLLTTLTGIGSWPRDLTSACAGRDSTRCGILTDSTAPSWRLPGRSSRTI</sequence>
<organism evidence="1 2">
    <name type="scientific">Drosophila suzukii</name>
    <name type="common">Spotted-wing drosophila fruit fly</name>
    <dbReference type="NCBI Taxonomy" id="28584"/>
    <lineage>
        <taxon>Eukaryota</taxon>
        <taxon>Metazoa</taxon>
        <taxon>Ecdysozoa</taxon>
        <taxon>Arthropoda</taxon>
        <taxon>Hexapoda</taxon>
        <taxon>Insecta</taxon>
        <taxon>Pterygota</taxon>
        <taxon>Neoptera</taxon>
        <taxon>Endopterygota</taxon>
        <taxon>Diptera</taxon>
        <taxon>Brachycera</taxon>
        <taxon>Muscomorpha</taxon>
        <taxon>Ephydroidea</taxon>
        <taxon>Drosophilidae</taxon>
        <taxon>Drosophila</taxon>
        <taxon>Sophophora</taxon>
    </lineage>
</organism>
<evidence type="ECO:0000313" key="1">
    <source>
        <dbReference type="Proteomes" id="UP001652628"/>
    </source>
</evidence>
<accession>A0ABM4TW64</accession>
<gene>
    <name evidence="2" type="primary">LOC139353884</name>
</gene>
<dbReference type="RefSeq" id="XP_070854207.1">
    <property type="nucleotide sequence ID" value="XM_070998106.1"/>
</dbReference>
<evidence type="ECO:0000313" key="2">
    <source>
        <dbReference type="RefSeq" id="XP_070854207.1"/>
    </source>
</evidence>
<dbReference type="GeneID" id="139353884"/>
<proteinExistence type="predicted"/>
<protein>
    <submittedName>
        <fullName evidence="2">Probable G-protein coupled receptor CG31760</fullName>
    </submittedName>
</protein>
<reference evidence="2" key="1">
    <citation type="submission" date="2025-08" db="UniProtKB">
        <authorList>
            <consortium name="RefSeq"/>
        </authorList>
    </citation>
    <scope>IDENTIFICATION</scope>
</reference>
<name>A0ABM4TW64_DROSZ</name>
<keyword evidence="2" id="KW-0675">Receptor</keyword>
<dbReference type="Proteomes" id="UP001652628">
    <property type="component" value="Chromosome Y"/>
</dbReference>
<keyword evidence="1" id="KW-1185">Reference proteome</keyword>